<comment type="caution">
    <text evidence="2">The sequence shown here is derived from an EMBL/GenBank/DDBJ whole genome shotgun (WGS) entry which is preliminary data.</text>
</comment>
<reference evidence="2" key="2">
    <citation type="submission" date="2020-09" db="EMBL/GenBank/DDBJ databases">
        <authorList>
            <person name="Sun Q."/>
            <person name="Zhou Y."/>
        </authorList>
    </citation>
    <scope>NUCLEOTIDE SEQUENCE</scope>
    <source>
        <strain evidence="2">CGMCC 1.16548</strain>
    </source>
</reference>
<evidence type="ECO:0000259" key="1">
    <source>
        <dbReference type="PROSITE" id="PS51725"/>
    </source>
</evidence>
<dbReference type="Gene3D" id="3.30.70.100">
    <property type="match status" value="1"/>
</dbReference>
<dbReference type="EMBL" id="BNAI01000002">
    <property type="protein sequence ID" value="GHF13942.1"/>
    <property type="molecule type" value="Genomic_DNA"/>
</dbReference>
<evidence type="ECO:0000313" key="3">
    <source>
        <dbReference type="Proteomes" id="UP000617531"/>
    </source>
</evidence>
<evidence type="ECO:0000313" key="2">
    <source>
        <dbReference type="EMBL" id="GHF13942.1"/>
    </source>
</evidence>
<protein>
    <recommendedName>
        <fullName evidence="1">ABM domain-containing protein</fullName>
    </recommendedName>
</protein>
<accession>A0A8J3M3W2</accession>
<dbReference type="SUPFAM" id="SSF54909">
    <property type="entry name" value="Dimeric alpha+beta barrel"/>
    <property type="match status" value="1"/>
</dbReference>
<dbReference type="Proteomes" id="UP000617531">
    <property type="component" value="Unassembled WGS sequence"/>
</dbReference>
<reference evidence="2" key="1">
    <citation type="journal article" date="2014" name="Int. J. Syst. Evol. Microbiol.">
        <title>Complete genome sequence of Corynebacterium casei LMG S-19264T (=DSM 44701T), isolated from a smear-ripened cheese.</title>
        <authorList>
            <consortium name="US DOE Joint Genome Institute (JGI-PGF)"/>
            <person name="Walter F."/>
            <person name="Albersmeier A."/>
            <person name="Kalinowski J."/>
            <person name="Ruckert C."/>
        </authorList>
    </citation>
    <scope>NUCLEOTIDE SEQUENCE</scope>
    <source>
        <strain evidence="2">CGMCC 1.16548</strain>
    </source>
</reference>
<proteinExistence type="predicted"/>
<dbReference type="AlphaFoldDB" id="A0A8J3M3W2"/>
<dbReference type="PROSITE" id="PS51725">
    <property type="entry name" value="ABM"/>
    <property type="match status" value="1"/>
</dbReference>
<keyword evidence="3" id="KW-1185">Reference proteome</keyword>
<dbReference type="RefSeq" id="WP_191282718.1">
    <property type="nucleotide sequence ID" value="NZ_BNAI01000002.1"/>
</dbReference>
<dbReference type="Pfam" id="PF03992">
    <property type="entry name" value="ABM"/>
    <property type="match status" value="1"/>
</dbReference>
<feature type="domain" description="ABM" evidence="1">
    <location>
        <begin position="3"/>
        <end position="92"/>
    </location>
</feature>
<dbReference type="InterPro" id="IPR007138">
    <property type="entry name" value="ABM_dom"/>
</dbReference>
<gene>
    <name evidence="2" type="ORF">GCM10011600_13590</name>
</gene>
<organism evidence="2 3">
    <name type="scientific">Pseudolysinimonas yzui</name>
    <dbReference type="NCBI Taxonomy" id="2708254"/>
    <lineage>
        <taxon>Bacteria</taxon>
        <taxon>Bacillati</taxon>
        <taxon>Actinomycetota</taxon>
        <taxon>Actinomycetes</taxon>
        <taxon>Micrococcales</taxon>
        <taxon>Microbacteriaceae</taxon>
        <taxon>Pseudolysinimonas</taxon>
    </lineage>
</organism>
<dbReference type="InterPro" id="IPR011008">
    <property type="entry name" value="Dimeric_a/b-barrel"/>
</dbReference>
<name>A0A8J3M3W2_9MICO</name>
<sequence>MTWALSAEFTAIRGAEQRVAELVRELTARVRAEPGNVAFNPHTLRDEPRRWFVYEVYRDEAAFREHLAAEYGATFNAALAPLVEGGGSRLTFLADPTSEA</sequence>